<gene>
    <name evidence="8" type="ORF">HMPREF3196_00297</name>
</gene>
<feature type="binding site" evidence="6">
    <location>
        <position position="178"/>
    </location>
    <ligand>
        <name>Zn(2+)</name>
        <dbReference type="ChEBI" id="CHEBI:29105"/>
    </ligand>
</feature>
<dbReference type="GO" id="GO:0005829">
    <property type="term" value="C:cytosol"/>
    <property type="evidence" value="ECO:0007669"/>
    <property type="project" value="TreeGrafter"/>
</dbReference>
<dbReference type="NCBIfam" id="NF004281">
    <property type="entry name" value="PRK05690.1"/>
    <property type="match status" value="1"/>
</dbReference>
<name>A0A0M4LXB2_BIFBI</name>
<organism evidence="8 9">
    <name type="scientific">Bifidobacterium bifidum</name>
    <dbReference type="NCBI Taxonomy" id="1681"/>
    <lineage>
        <taxon>Bacteria</taxon>
        <taxon>Bacillati</taxon>
        <taxon>Actinomycetota</taxon>
        <taxon>Actinomycetes</taxon>
        <taxon>Bifidobacteriales</taxon>
        <taxon>Bifidobacteriaceae</taxon>
        <taxon>Bifidobacterium</taxon>
    </lineage>
</organism>
<reference evidence="8 9" key="1">
    <citation type="submission" date="2016-01" db="EMBL/GenBank/DDBJ databases">
        <authorList>
            <person name="Oliw E.H."/>
        </authorList>
    </citation>
    <scope>NUCLEOTIDE SEQUENCE [LARGE SCALE GENOMIC DNA]</scope>
    <source>
        <strain evidence="8 9">MJR8628B</strain>
    </source>
</reference>
<dbReference type="InterPro" id="IPR000594">
    <property type="entry name" value="ThiF_NAD_FAD-bd"/>
</dbReference>
<evidence type="ECO:0000256" key="2">
    <source>
        <dbReference type="ARBA" id="ARBA00022741"/>
    </source>
</evidence>
<feature type="binding site" evidence="6">
    <location>
        <position position="256"/>
    </location>
    <ligand>
        <name>Zn(2+)</name>
        <dbReference type="ChEBI" id="CHEBI:29105"/>
    </ligand>
</feature>
<dbReference type="GO" id="GO:0008146">
    <property type="term" value="F:sulfotransferase activity"/>
    <property type="evidence" value="ECO:0007669"/>
    <property type="project" value="TreeGrafter"/>
</dbReference>
<sequence>MPLTGEKDMAFTDDQLERYSRHLILKEIGVRGQKKLLAARVLVIGAGGLGSPAAMYLAAAGVGTIGIVDDDVVDLSNLQRQIIHGTGNVGMPKVESAAETVTSINPDVTVKPYHIRVSAGNIAELIAGYDVIVDAADNFSTKFLINDACVLAGKPYIYGGALRFEGQLMTYVPGRGPCYRCIFRDMPAAGEVPSCKEAGVLGAVVGVIGSMQAVEAVKLILGVGKPLTARLMTFDALAMTCRAVPLPEREPDCPVCGEHPTITTLDPARYIQPACGV</sequence>
<proteinExistence type="predicted"/>
<dbReference type="InterPro" id="IPR045886">
    <property type="entry name" value="ThiF/MoeB/HesA"/>
</dbReference>
<dbReference type="GO" id="GO:0005524">
    <property type="term" value="F:ATP binding"/>
    <property type="evidence" value="ECO:0007669"/>
    <property type="project" value="UniProtKB-KW"/>
</dbReference>
<feature type="cross-link" description="Glycyl cysteine dithioester (Cys-Gly) (interchain with G-Cter in ThiS)" evidence="7">
    <location>
        <position position="195"/>
    </location>
</feature>
<evidence type="ECO:0000256" key="6">
    <source>
        <dbReference type="PIRSR" id="PIRSR612731-3"/>
    </source>
</evidence>
<dbReference type="EMBL" id="LRPO01000013">
    <property type="protein sequence ID" value="KWZ82439.1"/>
    <property type="molecule type" value="Genomic_DNA"/>
</dbReference>
<keyword evidence="6" id="KW-0862">Zinc</keyword>
<dbReference type="FunFam" id="3.40.50.720:FF:000033">
    <property type="entry name" value="Adenylyltransferase and sulfurtransferase MOCS3"/>
    <property type="match status" value="1"/>
</dbReference>
<feature type="binding site" evidence="6">
    <location>
        <position position="181"/>
    </location>
    <ligand>
        <name>Zn(2+)</name>
        <dbReference type="ChEBI" id="CHEBI:29105"/>
    </ligand>
</feature>
<feature type="binding site" evidence="5">
    <location>
        <begin position="137"/>
        <end position="141"/>
    </location>
    <ligand>
        <name>ATP</name>
        <dbReference type="ChEBI" id="CHEBI:30616"/>
    </ligand>
</feature>
<keyword evidence="6" id="KW-0479">Metal-binding</keyword>
<evidence type="ECO:0000256" key="7">
    <source>
        <dbReference type="PIRSR" id="PIRSR612731-4"/>
    </source>
</evidence>
<dbReference type="Proteomes" id="UP000070092">
    <property type="component" value="Unassembled WGS sequence"/>
</dbReference>
<feature type="binding site" evidence="5">
    <location>
        <position position="117"/>
    </location>
    <ligand>
        <name>ATP</name>
        <dbReference type="ChEBI" id="CHEBI:30616"/>
    </ligand>
</feature>
<evidence type="ECO:0000256" key="3">
    <source>
        <dbReference type="ARBA" id="ARBA00022840"/>
    </source>
</evidence>
<feature type="binding site" evidence="5">
    <location>
        <position position="69"/>
    </location>
    <ligand>
        <name>ATP</name>
        <dbReference type="ChEBI" id="CHEBI:30616"/>
    </ligand>
</feature>
<keyword evidence="3 5" id="KW-0067">ATP-binding</keyword>
<dbReference type="InterPro" id="IPR012731">
    <property type="entry name" value="Adenyl_ThiF"/>
</dbReference>
<dbReference type="NCBIfam" id="TIGR02356">
    <property type="entry name" value="adenyl_thiF"/>
    <property type="match status" value="1"/>
</dbReference>
<keyword evidence="1 8" id="KW-0808">Transferase</keyword>
<keyword evidence="2 5" id="KW-0547">Nucleotide-binding</keyword>
<dbReference type="GO" id="GO:0046872">
    <property type="term" value="F:metal ion binding"/>
    <property type="evidence" value="ECO:0007669"/>
    <property type="project" value="UniProtKB-KW"/>
</dbReference>
<keyword evidence="8" id="KW-0548">Nucleotidyltransferase</keyword>
<comment type="caution">
    <text evidence="8">The sequence shown here is derived from an EMBL/GenBank/DDBJ whole genome shotgun (WGS) entry which is preliminary data.</text>
</comment>
<dbReference type="CDD" id="cd00757">
    <property type="entry name" value="ThiF_MoeB_HesA_family"/>
    <property type="match status" value="1"/>
</dbReference>
<comment type="cofactor">
    <cofactor evidence="6">
        <name>Zn(2+)</name>
        <dbReference type="ChEBI" id="CHEBI:29105"/>
    </cofactor>
    <text evidence="6">Binds 1 zinc ion per subunit.</text>
</comment>
<feature type="binding site" evidence="5">
    <location>
        <position position="48"/>
    </location>
    <ligand>
        <name>ATP</name>
        <dbReference type="ChEBI" id="CHEBI:30616"/>
    </ligand>
</feature>
<evidence type="ECO:0000256" key="5">
    <source>
        <dbReference type="PIRSR" id="PIRSR612731-2"/>
    </source>
</evidence>
<dbReference type="SUPFAM" id="SSF69572">
    <property type="entry name" value="Activating enzymes of the ubiquitin-like proteins"/>
    <property type="match status" value="1"/>
</dbReference>
<feature type="binding site" evidence="5">
    <location>
        <position position="80"/>
    </location>
    <ligand>
        <name>ATP</name>
        <dbReference type="ChEBI" id="CHEBI:30616"/>
    </ligand>
</feature>
<dbReference type="AlphaFoldDB" id="A0A0M4LXB2"/>
<dbReference type="InterPro" id="IPR035985">
    <property type="entry name" value="Ubiquitin-activating_enz"/>
</dbReference>
<dbReference type="PATRIC" id="fig|1681.42.peg.495"/>
<evidence type="ECO:0000256" key="1">
    <source>
        <dbReference type="ARBA" id="ARBA00022679"/>
    </source>
</evidence>
<feature type="binding site" evidence="5">
    <location>
        <position position="21"/>
    </location>
    <ligand>
        <name>ATP</name>
        <dbReference type="ChEBI" id="CHEBI:30616"/>
    </ligand>
</feature>
<feature type="active site" description="Glycyl persulfide ester intermediate" evidence="4">
    <location>
        <position position="195"/>
    </location>
</feature>
<evidence type="ECO:0000313" key="8">
    <source>
        <dbReference type="EMBL" id="KWZ82439.1"/>
    </source>
</evidence>
<dbReference type="GO" id="GO:0004792">
    <property type="term" value="F:thiosulfate-cyanide sulfurtransferase activity"/>
    <property type="evidence" value="ECO:0007669"/>
    <property type="project" value="TreeGrafter"/>
</dbReference>
<protein>
    <submittedName>
        <fullName evidence="8">Thiazole biosynthesis adenylyltransferase ThiF</fullName>
    </submittedName>
</protein>
<dbReference type="Gene3D" id="3.40.50.720">
    <property type="entry name" value="NAD(P)-binding Rossmann-like Domain"/>
    <property type="match status" value="1"/>
</dbReference>
<evidence type="ECO:0000313" key="9">
    <source>
        <dbReference type="Proteomes" id="UP000070092"/>
    </source>
</evidence>
<accession>A0A0M4LXB2</accession>
<evidence type="ECO:0000256" key="4">
    <source>
        <dbReference type="PIRSR" id="PIRSR612731-1"/>
    </source>
</evidence>
<dbReference type="PANTHER" id="PTHR10953">
    <property type="entry name" value="UBIQUITIN-ACTIVATING ENZYME E1"/>
    <property type="match status" value="1"/>
</dbReference>
<feature type="binding site" evidence="6">
    <location>
        <position position="253"/>
    </location>
    <ligand>
        <name>Zn(2+)</name>
        <dbReference type="ChEBI" id="CHEBI:29105"/>
    </ligand>
</feature>
<dbReference type="GO" id="GO:0008641">
    <property type="term" value="F:ubiquitin-like modifier activating enzyme activity"/>
    <property type="evidence" value="ECO:0007669"/>
    <property type="project" value="InterPro"/>
</dbReference>
<dbReference type="GO" id="GO:0016779">
    <property type="term" value="F:nucleotidyltransferase activity"/>
    <property type="evidence" value="ECO:0007669"/>
    <property type="project" value="UniProtKB-KW"/>
</dbReference>
<dbReference type="PANTHER" id="PTHR10953:SF102">
    <property type="entry name" value="ADENYLYLTRANSFERASE AND SULFURTRANSFERASE MOCS3"/>
    <property type="match status" value="1"/>
</dbReference>
<dbReference type="Pfam" id="PF00899">
    <property type="entry name" value="ThiF"/>
    <property type="match status" value="1"/>
</dbReference>
<feature type="binding site" evidence="5">
    <location>
        <position position="93"/>
    </location>
    <ligand>
        <name>ATP</name>
        <dbReference type="ChEBI" id="CHEBI:30616"/>
    </ligand>
</feature>